<proteinExistence type="predicted"/>
<accession>A0A6C0CKK5</accession>
<organism evidence="1">
    <name type="scientific">viral metagenome</name>
    <dbReference type="NCBI Taxonomy" id="1070528"/>
    <lineage>
        <taxon>unclassified sequences</taxon>
        <taxon>metagenomes</taxon>
        <taxon>organismal metagenomes</taxon>
    </lineage>
</organism>
<dbReference type="EMBL" id="MN739449">
    <property type="protein sequence ID" value="QHT05128.1"/>
    <property type="molecule type" value="Genomic_DNA"/>
</dbReference>
<dbReference type="AlphaFoldDB" id="A0A6C0CKK5"/>
<name>A0A6C0CKK5_9ZZZZ</name>
<reference evidence="1" key="1">
    <citation type="journal article" date="2020" name="Nature">
        <title>Giant virus diversity and host interactions through global metagenomics.</title>
        <authorList>
            <person name="Schulz F."/>
            <person name="Roux S."/>
            <person name="Paez-Espino D."/>
            <person name="Jungbluth S."/>
            <person name="Walsh D.A."/>
            <person name="Denef V.J."/>
            <person name="McMahon K.D."/>
            <person name="Konstantinidis K.T."/>
            <person name="Eloe-Fadrosh E.A."/>
            <person name="Kyrpides N.C."/>
            <person name="Woyke T."/>
        </authorList>
    </citation>
    <scope>NUCLEOTIDE SEQUENCE</scope>
    <source>
        <strain evidence="1">GVMAG-M-3300021354-14</strain>
    </source>
</reference>
<evidence type="ECO:0000313" key="1">
    <source>
        <dbReference type="EMBL" id="QHT05128.1"/>
    </source>
</evidence>
<sequence>MLKIGGGRDQEEAKLDPDMVVLGSHAGFMKGKDWDKKSYWNKVKKTFDKNKYKFTLIIVDEGSESWLRSDAAKIGVNMVIREYLDHDYGTIIMAADERSRPLFDNIESEHKHFECVASVRKDPNDSIGDMFKRFVLVRTHIPLFILEDHVFPFTDYAEITMSIDYKFSPRFNSPKKRKDYWDNNFKSLQEFYNWISLSALKYRVMTDDF</sequence>
<protein>
    <submittedName>
        <fullName evidence="1">Uncharacterized protein</fullName>
    </submittedName>
</protein>